<dbReference type="Pfam" id="PF22783">
    <property type="entry name" value="BapA_N"/>
    <property type="match status" value="1"/>
</dbReference>
<evidence type="ECO:0000259" key="3">
    <source>
        <dbReference type="Pfam" id="PF13750"/>
    </source>
</evidence>
<evidence type="ECO:0000259" key="5">
    <source>
        <dbReference type="Pfam" id="PF22783"/>
    </source>
</evidence>
<proteinExistence type="predicted"/>
<dbReference type="Proteomes" id="UP000078386">
    <property type="component" value="Unassembled WGS sequence"/>
</dbReference>
<dbReference type="Pfam" id="PF13750">
    <property type="entry name" value="Big_3_3"/>
    <property type="match status" value="1"/>
</dbReference>
<feature type="domain" description="Biofilm-associated protein BapA-like prefix-like" evidence="5">
    <location>
        <begin position="2"/>
        <end position="54"/>
    </location>
</feature>
<feature type="domain" description="Ig-like" evidence="3">
    <location>
        <begin position="911"/>
        <end position="1044"/>
    </location>
</feature>
<evidence type="ECO:0000259" key="2">
    <source>
        <dbReference type="Pfam" id="PF12245"/>
    </source>
</evidence>
<keyword evidence="7" id="KW-1185">Reference proteome</keyword>
<sequence>MKINASPESVNFYERQGDDLIVHMKDGTTVRYQSFFTLDANGLHSELIFEDEYGVHRAAFPFATEAGPMAAEAVVPTIAETSIGALTGSAGIAGISTLGVLGAIAGAAVIGGIAIAASSSGDGGGNDGHNSGGGGGKDPEPVATPKIFISPFANDNALNSAEVQLNQLLWGSTQNIASGQMVTITLNGKTYFATVGGDGLWRVEIPAADLQALANGSQVVTVSYTEKSGKIITASETITIDTSQPAVAIAILSTDGHLSAAEAQQPMEVRGITSLYGTGVTLIVTLNGKNYVATVDSAGNWSVSIPSADLQLLQDGNYTISARVSLGTLSAQATQNLDVMTHDLPKPTLNTPFGDGYVNSAEHAAAQTLTGTTGVKGSWQTVTVTIGNKTWETTADANGKWTLNLSAADMAAMAAGTLPITVVAKDAAGNTGQVQGNVTVDLTPPSLAVLSLTSDNILNLQEAKAGQTLSGIASIEDQGRTVSVTLNGKNYTALVGVDGKWSISLSPADLTALPQGTNNIVATLTDAAGNTTTINGSFNVKTLLPTITVTPLTGDNALNAAEVKTDQTLSGTTKNAPAGSTVQVTVGDHRYITQVDANGNWSVQISAADLQKLPQGPTSISVTVTDLAGQTGTGSSTVNVDTLKGGVAISIIAGDDYISKNEATGQVTIRGTSAGLDTNTTVTVTIGTKTFPAQTDAQGNWSVTLPAGTLLTQPDGALTVTATAIGPNGAVSDNHTINIVINNLPNVSFNTPFGDGVLNAQEITQNQTLSGKTGVSGAGQKVVITLDGVNYQGTVDANGNWIATIPSGALSGLTNASSPLQVTVTVTDIAGNTGSQNLNVPVDMVPPQVTISAFAGNNYLNASEANITQTLSGTATDVQTGDKVTLVLNGKTYTTTIGQNGAWSIPVTSADLKALPDGTVNMTLTVTDSAGNATVVTKPIQVAIDPTKQPVLSVDPVTSNNIIDAAEINQAITITGKTLNVQQGQTVTVSLGSLSWIGTVDASGIWSVQIPQGDLVALTSNGYTLVVTTSDQAGNTVSSQHNFTIDKDLTAISVLPVTGDDAINVAEAGAGFSITGISSNLTANTIVTVTLNGKTYSKATEIDGTWSVLIPAADAKALSDGKSTVTVSAVDAAGNPISVSHDFTVIINKVPSATINTPFGDGILNSAEAAGSPTLTGSTGVLGAGQTVVVNIGGIHYSATVDANGNWSLDAPAALLNAPDTGLTPIPYTVTAKDVAGNTSVISGTIDVDKTPPALTLQAVSGGYVNAVEVVQSVPISGTGGPYDPDHPHTIVVAVNNQTYTTTLLSNGTWSISLPAGALVGLPDGPINYTATISDSAGNPTVLKGSFILDANPATLPTITINAISGDDFINVNESSQPLVISGKTTNTEAGSIISVVFNGVTYTGALVQPDGTWSLTLPSSVMTGLTSGTQVITATVTDVAGNSATSNHNLTFVADASKLPSLTVNVIAGDDVINAIEHLQALTISGSSQNLTTGRIVTVALNGKTYTGLVDSTGKWSVDVPAADVQALSSGSGSQPYTVTANATDIANNAATPVNHTVTVDLIGPTLTLNPGSFVADGKVNISETAAIQVLSGTAPEGQIVTLNVGGKIVDTVAGPGNSWSMTVPLDVLQNLTQGKGEWTLSATDADGNTTQVKIPVDVNSTTPPTLTMSTPFGDALVNINDAQAGTTITGTSRGLAANTVVTLYVDGVAVRSGTVGSDGKWSIIVGSNDIPANSDGTHVYTVSASDGWGNQAGATANVDYLLTRPTLPSLSGLFGGDGIINLAEATLGQTLSGSTSVTGPGQTVKITIDGINPITVPVNNDGSWSLTLPPAALLALSDGSHLMTVTIVDRAGNAVTGSASFNVQTDTLPTPTLAAPFGDGILNVLEAGATTGTIGGSTGLAKASIQSVTIRINGVDYGPATINADGSWSLSLTSAQMKAFPDGKVSVDITVTDNAANVSTGSGSFIAATHSAPSLSPVVAFTDGVLNFVESTSNQTISGTTNLSGAGQKVSLVLNGVTYNGTVLADGSWTINLPKAVLQNLPNGSAQMLEITATDAVGNTDTQSVNFTVHTSLPTPSIVDLFGSDNLLSLSEASGPLTLTGTTGVTSGTQYVKLTIDVNGVSYPATVLANGNWILALPANALQFLSNGKHTITVTAEDQFGNVNESVREFSAALSNPVITLSSAFGDGNVSLSDVTSPMTLTGNLTTAIPGNSTVSVTIGGKTFPGVVNSGGTGWSLTMNQTDWSGVTNGLQSIDVKVTDVAGNVTTITQPVNIALIQPTISVTSAFAGGTLDYGESRLVQTLTGTSTNLEAGQKITITIGGKTFQTTVQSDHSWSLQVTPEQMVGMVSGTITLTANDKAGNPTIVTGTTDLGLIIDITPPVAWITIDTVGLNNSLNAAALASGSTTISGKSSNVSGVITLVIGGHTYNNIPIASDGSWQVIVAKTDLSEGPNSIIASGAGAPNAVVNVTVDTVAPSLAINAFADLNSTGKSLDQTLTGISDANGREVRIELLNSAGTVVKVYYSTVAGGSWSASIPKGDLAGLSDGDYTFRASVSDSAGNSYQTTEGFTLDATPPLLDVNFNLLPAVLNTLAIKDGLVISGDGKEGESLIIRIGPLSLPATVGSDSKWSVTFPKADLLTLTDGAQVVSVTATDAAGNTSTNSVTLNVALNKDLGVAIDSVFGNDGVLNIAESLVTQILTGHVDGDYRGATVKLTIAGVDISVPVGNDGKFSINLPPSLWQGLTTQTLSLALVVTDANGNTVPRDNSDPLANVKLALGDLPKAVEAVTLTLDNVVNADKVINNTESLTSHVISGALSNVTNAKSVVLVIAGQTITGSIDTVSETWSALMGSSLIQGLPDGTASGKVIITDNFGNQISTDISFGVARTLPTISLGSLFGDGTLSLNELVSGVISGTTTGLAAGRQVTITIGSTASFTATVDSTGKWSVSLPSTVADALKALGTAGPLTVSMAATDQYGNSATSVSGSLKLDLLAPVLNSLTLFGTNTLSAVGAQTDKLITGSVANADDGSLIQVTVGGKVFTGTVSGSSFSITAKSTDLLGLTDGNLTASVKITTPSGNTVTDATHNAIVNLTKLPVVNITSLFGNDGYLNLDEANLGQTIGGTVTNLANGFIKVTIGGVIHDGIAVNDGVWSLELTKAELKGLGDGSLTLTASVTDSAGNQATSSQVITSIVTNVPKITLNPLFGGNGLDLNDLLSQQFISGSVTNLAAGSQVKIALGGFNYTATVNADGTWKAALPTVDLQKLADGPLNVSVSVQDMAGNKDTVSVTPSVAINTLPTLVVNSIFGDGGLSIADLLKAQVISGTTNDSGIGSKVTVTLGTHTYTATVGADKTWSVSVPTSDLSQLADGNLTVGVTLTNPAGNVASGSGALTVISHNPPSISLTSLFGNDGWLNISEANTAQTITGKINGLADGAKVVVTVGNTVLAPGKITVDATTGTWSATVDSSILKGITDGTLKVTAGVTDKVGNTSTTSVDVSSKQTAPTVSINPLSSLLGLVVLTISGKSTNVGAGGSIRVSLANSTASVVATPDASGNWTASLGLVLNLGVILSLTSVLNIDAVDAAGNHTYLNVGLNGSIISTTPPATLMATEADTLSVLAASESSDDHSTLATTTTAAKVSAVLADSTTDAQSAENQQATEENAATGAYTIGGVTIVLADGTQQTGDSVTGSAGNDTIHLSSLGLTHIDGGAGTDTLILDGQHLQLDLTALGDKIQNIEIVDLGSSGTNSITLDLQQALRITDKPEDDLLIKGVSGDQVNLVQAQGDIWSVSGQRDIGGIQFDVYHNSSQGNTLGDVLIQHGLHVNMV</sequence>
<protein>
    <submittedName>
        <fullName evidence="6">Large repetitive protein</fullName>
    </submittedName>
</protein>
<feature type="domain" description="Bacterial Ig-like" evidence="4">
    <location>
        <begin position="2106"/>
        <end position="2169"/>
    </location>
</feature>
<dbReference type="PATRIC" id="fig|1354264.4.peg.1263"/>
<dbReference type="InterPro" id="IPR013783">
    <property type="entry name" value="Ig-like_fold"/>
</dbReference>
<evidence type="ECO:0000313" key="6">
    <source>
        <dbReference type="EMBL" id="OAT55223.1"/>
    </source>
</evidence>
<dbReference type="Gene3D" id="2.60.40.10">
    <property type="entry name" value="Immunoglobulins"/>
    <property type="match status" value="33"/>
</dbReference>
<feature type="domain" description="Bacterial Ig-like" evidence="4">
    <location>
        <begin position="368"/>
        <end position="441"/>
    </location>
</feature>
<feature type="domain" description="Bacterial Ig-like" evidence="4">
    <location>
        <begin position="1802"/>
        <end position="1869"/>
    </location>
</feature>
<feature type="compositionally biased region" description="Gly residues" evidence="1">
    <location>
        <begin position="121"/>
        <end position="136"/>
    </location>
</feature>
<dbReference type="NCBIfam" id="NF033677">
    <property type="entry name" value="biofilm_BapA_N"/>
    <property type="match status" value="1"/>
</dbReference>
<reference evidence="6 7" key="1">
    <citation type="submission" date="2016-04" db="EMBL/GenBank/DDBJ databases">
        <title>ATOL: Assembling a taxonomically balanced genome-scale reconstruction of the evolutionary history of the Enterobacteriaceae.</title>
        <authorList>
            <person name="Plunkett G.III."/>
            <person name="Neeno-Eckwall E.C."/>
            <person name="Glasner J.D."/>
            <person name="Perna N.T."/>
        </authorList>
    </citation>
    <scope>NUCLEOTIDE SEQUENCE [LARGE SCALE GENOMIC DNA]</scope>
    <source>
        <strain evidence="6 7">ATCC 51603</strain>
    </source>
</reference>
<dbReference type="Pfam" id="PF12245">
    <property type="entry name" value="Big_3_2"/>
    <property type="match status" value="1"/>
</dbReference>
<accession>A0A1B7K536</accession>
<dbReference type="NCBIfam" id="NF012196">
    <property type="entry name" value="Ig_like_ice"/>
    <property type="match status" value="3"/>
</dbReference>
<dbReference type="InterPro" id="IPR049826">
    <property type="entry name" value="Ig-like_ice"/>
</dbReference>
<evidence type="ECO:0000259" key="4">
    <source>
        <dbReference type="Pfam" id="PF19077"/>
    </source>
</evidence>
<dbReference type="InterPro" id="IPR048051">
    <property type="entry name" value="BapA-like_prefix-like"/>
</dbReference>
<dbReference type="EMBL" id="LXEU01000029">
    <property type="protein sequence ID" value="OAT55223.1"/>
    <property type="molecule type" value="Genomic_DNA"/>
</dbReference>
<feature type="domain" description="Ig-like" evidence="2">
    <location>
        <begin position="2496"/>
        <end position="2574"/>
    </location>
</feature>
<dbReference type="NCBIfam" id="NF033510">
    <property type="entry name" value="Ca_tandemer"/>
    <property type="match status" value="32"/>
</dbReference>
<dbReference type="Pfam" id="PF19077">
    <property type="entry name" value="Big_13"/>
    <property type="match status" value="3"/>
</dbReference>
<dbReference type="InterPro" id="IPR044016">
    <property type="entry name" value="Big_13"/>
</dbReference>
<organism evidence="6 7">
    <name type="scientific">Kluyvera georgiana ATCC 51603</name>
    <dbReference type="NCBI Taxonomy" id="1354264"/>
    <lineage>
        <taxon>Bacteria</taxon>
        <taxon>Pseudomonadati</taxon>
        <taxon>Pseudomonadota</taxon>
        <taxon>Gammaproteobacteria</taxon>
        <taxon>Enterobacterales</taxon>
        <taxon>Enterobacteriaceae</taxon>
        <taxon>Kluyvera</taxon>
    </lineage>
</organism>
<evidence type="ECO:0000313" key="7">
    <source>
        <dbReference type="Proteomes" id="UP000078386"/>
    </source>
</evidence>
<dbReference type="InterPro" id="IPR022038">
    <property type="entry name" value="Ig-like_bact"/>
</dbReference>
<evidence type="ECO:0000256" key="1">
    <source>
        <dbReference type="SAM" id="MobiDB-lite"/>
    </source>
</evidence>
<comment type="caution">
    <text evidence="6">The sequence shown here is derived from an EMBL/GenBank/DDBJ whole genome shotgun (WGS) entry which is preliminary data.</text>
</comment>
<feature type="region of interest" description="Disordered" evidence="1">
    <location>
        <begin position="120"/>
        <end position="140"/>
    </location>
</feature>
<name>A0A1B7K536_9ENTR</name>
<gene>
    <name evidence="6" type="ORF">M989_01207</name>
</gene>